<dbReference type="InterPro" id="IPR007044">
    <property type="entry name" value="Cyclodeamin/CycHdrlase"/>
</dbReference>
<dbReference type="Gene3D" id="1.20.120.680">
    <property type="entry name" value="Formiminotetrahydrofolate cyclodeaminase monomer, up-and-down helical bundle"/>
    <property type="match status" value="1"/>
</dbReference>
<proteinExistence type="predicted"/>
<protein>
    <submittedName>
        <fullName evidence="2">Formiminotransferase-cyclodeaminase</fullName>
    </submittedName>
</protein>
<accession>A0A8J3VPW9</accession>
<dbReference type="EMBL" id="BONZ01000016">
    <property type="protein sequence ID" value="GIH13738.1"/>
    <property type="molecule type" value="Genomic_DNA"/>
</dbReference>
<dbReference type="SUPFAM" id="SSF101262">
    <property type="entry name" value="Methenyltetrahydrofolate cyclohydrolase-like"/>
    <property type="match status" value="1"/>
</dbReference>
<name>A0A8J3VPW9_9ACTN</name>
<dbReference type="GO" id="GO:0003824">
    <property type="term" value="F:catalytic activity"/>
    <property type="evidence" value="ECO:0007669"/>
    <property type="project" value="InterPro"/>
</dbReference>
<sequence length="203" mass="20645">MLGDWLERLGSSASTPGGGAAAALAAASGAALVEMVVNLTVGKGAYAEHEAYVRPIGAEAGKLRLRALELAEADEAAFDTVMAAYGLAKQTDDEKKARSLAIQTATAEAARPPLQVAGVAARIIELAAALPGRSNRNVLSDVGVAASLAVSALESAAINVEVNLAALKDETVRAELRRELDAHVAAGDLGREIVGNVRRGVAG</sequence>
<keyword evidence="3" id="KW-1185">Reference proteome</keyword>
<reference evidence="2" key="1">
    <citation type="submission" date="2021-01" db="EMBL/GenBank/DDBJ databases">
        <title>Whole genome shotgun sequence of Rugosimonospora africana NBRC 104875.</title>
        <authorList>
            <person name="Komaki H."/>
            <person name="Tamura T."/>
        </authorList>
    </citation>
    <scope>NUCLEOTIDE SEQUENCE</scope>
    <source>
        <strain evidence="2">NBRC 104875</strain>
    </source>
</reference>
<gene>
    <name evidence="2" type="ORF">Raf01_19100</name>
</gene>
<evidence type="ECO:0000313" key="2">
    <source>
        <dbReference type="EMBL" id="GIH13738.1"/>
    </source>
</evidence>
<dbReference type="Pfam" id="PF04961">
    <property type="entry name" value="FTCD_C"/>
    <property type="match status" value="1"/>
</dbReference>
<feature type="domain" description="Cyclodeaminase/cyclohydrolase" evidence="1">
    <location>
        <begin position="2"/>
        <end position="181"/>
    </location>
</feature>
<evidence type="ECO:0000259" key="1">
    <source>
        <dbReference type="Pfam" id="PF04961"/>
    </source>
</evidence>
<dbReference type="Proteomes" id="UP000642748">
    <property type="component" value="Unassembled WGS sequence"/>
</dbReference>
<comment type="caution">
    <text evidence="2">The sequence shown here is derived from an EMBL/GenBank/DDBJ whole genome shotgun (WGS) entry which is preliminary data.</text>
</comment>
<evidence type="ECO:0000313" key="3">
    <source>
        <dbReference type="Proteomes" id="UP000642748"/>
    </source>
</evidence>
<dbReference type="AlphaFoldDB" id="A0A8J3VPW9"/>
<organism evidence="2 3">
    <name type="scientific">Rugosimonospora africana</name>
    <dbReference type="NCBI Taxonomy" id="556532"/>
    <lineage>
        <taxon>Bacteria</taxon>
        <taxon>Bacillati</taxon>
        <taxon>Actinomycetota</taxon>
        <taxon>Actinomycetes</taxon>
        <taxon>Micromonosporales</taxon>
        <taxon>Micromonosporaceae</taxon>
        <taxon>Rugosimonospora</taxon>
    </lineage>
</organism>
<dbReference type="InterPro" id="IPR036178">
    <property type="entry name" value="Formintransfe-cycloase-like_sf"/>
</dbReference>